<proteinExistence type="predicted"/>
<sequence length="151" mass="15740">MNNARPASCSRRGSAAGAWRERPPLPNGVWAGNAVAAYGSPSAVGEGVLGEVAGHMRTPSTHAHTQKVIMTKRNVSAPSIPPTIAPTGGEVLVTADVDGDNAFDVEVEKDVNEDKDADDEEEEEDDDDDDDEPAEGSGTSSKILSTSVEPL</sequence>
<protein>
    <submittedName>
        <fullName evidence="2">Uncharacterized protein</fullName>
    </submittedName>
</protein>
<organism evidence="2">
    <name type="scientific">Psilocybe cubensis</name>
    <name type="common">Psychedelic mushroom</name>
    <name type="synonym">Stropharia cubensis</name>
    <dbReference type="NCBI Taxonomy" id="181762"/>
    <lineage>
        <taxon>Eukaryota</taxon>
        <taxon>Fungi</taxon>
        <taxon>Dikarya</taxon>
        <taxon>Basidiomycota</taxon>
        <taxon>Agaricomycotina</taxon>
        <taxon>Agaricomycetes</taxon>
        <taxon>Agaricomycetidae</taxon>
        <taxon>Agaricales</taxon>
        <taxon>Agaricineae</taxon>
        <taxon>Strophariaceae</taxon>
        <taxon>Psilocybe</taxon>
    </lineage>
</organism>
<evidence type="ECO:0000313" key="2">
    <source>
        <dbReference type="EMBL" id="KAG5166855.1"/>
    </source>
</evidence>
<name>A0A8H7XS61_PSICU</name>
<evidence type="ECO:0000256" key="1">
    <source>
        <dbReference type="SAM" id="MobiDB-lite"/>
    </source>
</evidence>
<feature type="region of interest" description="Disordered" evidence="1">
    <location>
        <begin position="1"/>
        <end position="23"/>
    </location>
</feature>
<accession>A0A8H7XS61</accession>
<dbReference type="AlphaFoldDB" id="A0A8H7XS61"/>
<feature type="compositionally biased region" description="Low complexity" evidence="1">
    <location>
        <begin position="1"/>
        <end position="18"/>
    </location>
</feature>
<dbReference type="EMBL" id="JAFIQS010000008">
    <property type="protein sequence ID" value="KAG5166855.1"/>
    <property type="molecule type" value="Genomic_DNA"/>
</dbReference>
<reference evidence="2" key="1">
    <citation type="submission" date="2021-02" db="EMBL/GenBank/DDBJ databases">
        <title>Psilocybe cubensis genome.</title>
        <authorList>
            <person name="Mckernan K.J."/>
            <person name="Crawford S."/>
            <person name="Trippe A."/>
            <person name="Kane L.T."/>
            <person name="Mclaughlin S."/>
        </authorList>
    </citation>
    <scope>NUCLEOTIDE SEQUENCE [LARGE SCALE GENOMIC DNA]</scope>
    <source>
        <strain evidence="2">MGC-MH-2018</strain>
    </source>
</reference>
<gene>
    <name evidence="2" type="ORF">JR316_008945</name>
</gene>
<comment type="caution">
    <text evidence="2">The sequence shown here is derived from an EMBL/GenBank/DDBJ whole genome shotgun (WGS) entry which is preliminary data.</text>
</comment>
<feature type="compositionally biased region" description="Polar residues" evidence="1">
    <location>
        <begin position="137"/>
        <end position="151"/>
    </location>
</feature>
<feature type="region of interest" description="Disordered" evidence="1">
    <location>
        <begin position="98"/>
        <end position="151"/>
    </location>
</feature>
<feature type="compositionally biased region" description="Acidic residues" evidence="1">
    <location>
        <begin position="115"/>
        <end position="134"/>
    </location>
</feature>